<feature type="transmembrane region" description="Helical" evidence="1">
    <location>
        <begin position="35"/>
        <end position="55"/>
    </location>
</feature>
<evidence type="ECO:0000256" key="1">
    <source>
        <dbReference type="SAM" id="Phobius"/>
    </source>
</evidence>
<keyword evidence="1" id="KW-0812">Transmembrane</keyword>
<protein>
    <submittedName>
        <fullName evidence="2">Uncharacterized protein</fullName>
    </submittedName>
</protein>
<evidence type="ECO:0000313" key="2">
    <source>
        <dbReference type="EMBL" id="MEO1753719.1"/>
    </source>
</evidence>
<proteinExistence type="predicted"/>
<dbReference type="Proteomes" id="UP001462961">
    <property type="component" value="Unassembled WGS sequence"/>
</dbReference>
<accession>A0ABV0DRH6</accession>
<gene>
    <name evidence="2" type="ORF">VOI32_07265</name>
</gene>
<comment type="caution">
    <text evidence="2">The sequence shown here is derived from an EMBL/GenBank/DDBJ whole genome shotgun (WGS) entry which is preliminary data.</text>
</comment>
<sequence>MKPSESIKATRTDKARKTAPGFWTWLGASGNQRTLRFIGAGIAALISILVTVGLVGKRSEPPVIPAPASAAEHAVPAPARLNQTAVAASGGIAANVQGTGNQLTVNKGE</sequence>
<keyword evidence="1" id="KW-0472">Membrane</keyword>
<dbReference type="RefSeq" id="WP_146174376.1">
    <property type="nucleotide sequence ID" value="NZ_CP015960.1"/>
</dbReference>
<keyword evidence="3" id="KW-1185">Reference proteome</keyword>
<keyword evidence="1" id="KW-1133">Transmembrane helix</keyword>
<organism evidence="2 3">
    <name type="scientific">Paraburkholderia caribensis</name>
    <dbReference type="NCBI Taxonomy" id="75105"/>
    <lineage>
        <taxon>Bacteria</taxon>
        <taxon>Pseudomonadati</taxon>
        <taxon>Pseudomonadota</taxon>
        <taxon>Betaproteobacteria</taxon>
        <taxon>Burkholderiales</taxon>
        <taxon>Burkholderiaceae</taxon>
        <taxon>Paraburkholderia</taxon>
    </lineage>
</organism>
<dbReference type="EMBL" id="JAYLVJ010000007">
    <property type="protein sequence ID" value="MEO1753719.1"/>
    <property type="molecule type" value="Genomic_DNA"/>
</dbReference>
<evidence type="ECO:0000313" key="3">
    <source>
        <dbReference type="Proteomes" id="UP001462961"/>
    </source>
</evidence>
<reference evidence="2 3" key="1">
    <citation type="submission" date="2024-01" db="EMBL/GenBank/DDBJ databases">
        <title>The diversity of rhizobia nodulating Mimosa spp. in eleven states of Brazil covering several biomes is determined by host plant, location, and edaphic factors.</title>
        <authorList>
            <person name="Rouws L."/>
            <person name="Barauna A."/>
            <person name="Beukes C."/>
            <person name="De Faria S.M."/>
            <person name="Gross E."/>
            <person name="Dos Reis Junior F.B."/>
            <person name="Simon M."/>
            <person name="Maluk M."/>
            <person name="Odee D.W."/>
            <person name="Kenicer G."/>
            <person name="Young J.P.W."/>
            <person name="Reis V.M."/>
            <person name="Zilli J."/>
            <person name="James E.K."/>
        </authorList>
    </citation>
    <scope>NUCLEOTIDE SEQUENCE [LARGE SCALE GENOMIC DNA]</scope>
    <source>
        <strain evidence="2 3">JHI1651</strain>
    </source>
</reference>
<name>A0ABV0DRH6_9BURK</name>